<feature type="region of interest" description="Disordered" evidence="1">
    <location>
        <begin position="88"/>
        <end position="113"/>
    </location>
</feature>
<evidence type="ECO:0000313" key="3">
    <source>
        <dbReference type="Proteomes" id="UP000230423"/>
    </source>
</evidence>
<organism evidence="2 3">
    <name type="scientific">Teladorsagia circumcincta</name>
    <name type="common">Brown stomach worm</name>
    <name type="synonym">Ostertagia circumcincta</name>
    <dbReference type="NCBI Taxonomy" id="45464"/>
    <lineage>
        <taxon>Eukaryota</taxon>
        <taxon>Metazoa</taxon>
        <taxon>Ecdysozoa</taxon>
        <taxon>Nematoda</taxon>
        <taxon>Chromadorea</taxon>
        <taxon>Rhabditida</taxon>
        <taxon>Rhabditina</taxon>
        <taxon>Rhabditomorpha</taxon>
        <taxon>Strongyloidea</taxon>
        <taxon>Trichostrongylidae</taxon>
        <taxon>Teladorsagia</taxon>
    </lineage>
</organism>
<dbReference type="AlphaFoldDB" id="A0A2G9UKJ8"/>
<dbReference type="Proteomes" id="UP000230423">
    <property type="component" value="Unassembled WGS sequence"/>
</dbReference>
<dbReference type="EMBL" id="KZ346333">
    <property type="protein sequence ID" value="PIO70262.1"/>
    <property type="molecule type" value="Genomic_DNA"/>
</dbReference>
<reference evidence="2 3" key="1">
    <citation type="submission" date="2015-09" db="EMBL/GenBank/DDBJ databases">
        <title>Draft genome of the parasitic nematode Teladorsagia circumcincta isolate WARC Sus (inbred).</title>
        <authorList>
            <person name="Mitreva M."/>
        </authorList>
    </citation>
    <scope>NUCLEOTIDE SEQUENCE [LARGE SCALE GENOMIC DNA]</scope>
    <source>
        <strain evidence="2 3">S</strain>
    </source>
</reference>
<name>A0A2G9UKJ8_TELCI</name>
<keyword evidence="3" id="KW-1185">Reference proteome</keyword>
<evidence type="ECO:0000313" key="2">
    <source>
        <dbReference type="EMBL" id="PIO70262.1"/>
    </source>
</evidence>
<dbReference type="OrthoDB" id="74178at2759"/>
<gene>
    <name evidence="2" type="ORF">TELCIR_07892</name>
</gene>
<proteinExistence type="predicted"/>
<accession>A0A2G9UKJ8</accession>
<protein>
    <submittedName>
        <fullName evidence="2">Uncharacterized protein</fullName>
    </submittedName>
</protein>
<evidence type="ECO:0000256" key="1">
    <source>
        <dbReference type="SAM" id="MobiDB-lite"/>
    </source>
</evidence>
<sequence>MVMHHHQELTVVNQKVQHLEREIALVQEARESAMTEHKSARAADAAALENLREENAVLLNDISSLRNTLKGLKDENEALKSSLEEAKAQRILPQPVENSAKGQAQKDVAHPESDPFGEIAMPTSHVAPFSLTPPQSATAVLVSKVFSVAY</sequence>